<dbReference type="KEGG" id="ttu:TERTU_4086"/>
<dbReference type="InterPro" id="IPR051915">
    <property type="entry name" value="Cellulose_Degrad_GH3"/>
</dbReference>
<dbReference type="CAZy" id="GH3">
    <property type="family name" value="Glycoside Hydrolase Family 3"/>
</dbReference>
<evidence type="ECO:0000259" key="3">
    <source>
        <dbReference type="Pfam" id="PF01915"/>
    </source>
</evidence>
<dbReference type="RefSeq" id="WP_015819207.1">
    <property type="nucleotide sequence ID" value="NC_012997.1"/>
</dbReference>
<proteinExistence type="predicted"/>
<keyword evidence="1 5" id="KW-0378">Hydrolase</keyword>
<dbReference type="PANTHER" id="PTHR30620:SF77">
    <property type="entry name" value="LYSOSOMAL BETA GLUCOSIDASE-LIKE"/>
    <property type="match status" value="1"/>
</dbReference>
<dbReference type="InterPro" id="IPR036881">
    <property type="entry name" value="Glyco_hydro_3_C_sf"/>
</dbReference>
<dbReference type="eggNOG" id="COG1472">
    <property type="taxonomic scope" value="Bacteria"/>
</dbReference>
<dbReference type="OrthoDB" id="9781691at2"/>
<dbReference type="InterPro" id="IPR036962">
    <property type="entry name" value="Glyco_hydro_3_N_sf"/>
</dbReference>
<evidence type="ECO:0000313" key="5">
    <source>
        <dbReference type="EMBL" id="ACR13094.1"/>
    </source>
</evidence>
<keyword evidence="5" id="KW-0326">Glycosidase</keyword>
<keyword evidence="6" id="KW-1185">Reference proteome</keyword>
<accession>C5BUE1</accession>
<dbReference type="SUPFAM" id="SSF51445">
    <property type="entry name" value="(Trans)glycosidases"/>
    <property type="match status" value="1"/>
</dbReference>
<dbReference type="GO" id="GO:0008422">
    <property type="term" value="F:beta-glucosidase activity"/>
    <property type="evidence" value="ECO:0007669"/>
    <property type="project" value="UniProtKB-EC"/>
</dbReference>
<dbReference type="Gene3D" id="3.20.20.300">
    <property type="entry name" value="Glycoside hydrolase, family 3, N-terminal domain"/>
    <property type="match status" value="1"/>
</dbReference>
<dbReference type="HOGENOM" id="CLU_004542_9_1_6"/>
<evidence type="ECO:0000313" key="6">
    <source>
        <dbReference type="Proteomes" id="UP000009080"/>
    </source>
</evidence>
<feature type="domain" description="ExoP galactose-binding-like" evidence="4">
    <location>
        <begin position="684"/>
        <end position="838"/>
    </location>
</feature>
<dbReference type="GO" id="GO:0009251">
    <property type="term" value="P:glucan catabolic process"/>
    <property type="evidence" value="ECO:0007669"/>
    <property type="project" value="TreeGrafter"/>
</dbReference>
<dbReference type="AlphaFoldDB" id="C5BUE1"/>
<reference evidence="5 6" key="1">
    <citation type="journal article" date="2009" name="PLoS ONE">
        <title>The complete genome of Teredinibacter turnerae T7901: an intracellular endosymbiont of marine wood-boring bivalves (shipworms).</title>
        <authorList>
            <person name="Yang J.C."/>
            <person name="Madupu R."/>
            <person name="Durkin A.S."/>
            <person name="Ekborg N.A."/>
            <person name="Pedamallu C.S."/>
            <person name="Hostetler J.B."/>
            <person name="Radune D."/>
            <person name="Toms B.S."/>
            <person name="Henrissat B."/>
            <person name="Coutinho P.M."/>
            <person name="Schwarz S."/>
            <person name="Field L."/>
            <person name="Trindade-Silva A.E."/>
            <person name="Soares C.A.G."/>
            <person name="Elshahawi S."/>
            <person name="Hanora A."/>
            <person name="Schmidt E.W."/>
            <person name="Haygood M.G."/>
            <person name="Posfai J."/>
            <person name="Benner J."/>
            <person name="Madinger C."/>
            <person name="Nove J."/>
            <person name="Anton B."/>
            <person name="Chaudhary K."/>
            <person name="Foster J."/>
            <person name="Holman A."/>
            <person name="Kumar S."/>
            <person name="Lessard P.A."/>
            <person name="Luyten Y.A."/>
            <person name="Slatko B."/>
            <person name="Wood N."/>
            <person name="Wu B."/>
            <person name="Teplitski M."/>
            <person name="Mougous J.D."/>
            <person name="Ward N."/>
            <person name="Eisen J.A."/>
            <person name="Badger J.H."/>
            <person name="Distel D.L."/>
        </authorList>
    </citation>
    <scope>NUCLEOTIDE SEQUENCE [LARGE SCALE GENOMIC DNA]</scope>
    <source>
        <strain evidence="6">ATCC 39867 / T7901</strain>
    </source>
</reference>
<feature type="domain" description="Glycoside hydrolase family 3 C-terminal" evidence="3">
    <location>
        <begin position="437"/>
        <end position="649"/>
    </location>
</feature>
<evidence type="ECO:0000259" key="4">
    <source>
        <dbReference type="Pfam" id="PF18559"/>
    </source>
</evidence>
<dbReference type="PANTHER" id="PTHR30620">
    <property type="entry name" value="PERIPLASMIC BETA-GLUCOSIDASE-RELATED"/>
    <property type="match status" value="1"/>
</dbReference>
<gene>
    <name evidence="5" type="ordered locus">TERTU_4086</name>
</gene>
<dbReference type="InterPro" id="IPR001764">
    <property type="entry name" value="Glyco_hydro_3_N"/>
</dbReference>
<dbReference type="SUPFAM" id="SSF49785">
    <property type="entry name" value="Galactose-binding domain-like"/>
    <property type="match status" value="1"/>
</dbReference>
<dbReference type="EMBL" id="CP001614">
    <property type="protein sequence ID" value="ACR13094.1"/>
    <property type="molecule type" value="Genomic_DNA"/>
</dbReference>
<dbReference type="Proteomes" id="UP000009080">
    <property type="component" value="Chromosome"/>
</dbReference>
<dbReference type="Pfam" id="PF00933">
    <property type="entry name" value="Glyco_hydro_3"/>
    <property type="match status" value="1"/>
</dbReference>
<dbReference type="EC" id="3.2.1.21" evidence="5"/>
<dbReference type="InterPro" id="IPR008979">
    <property type="entry name" value="Galactose-bd-like_sf"/>
</dbReference>
<protein>
    <submittedName>
        <fullName evidence="5">1,4-B-D-glycosidase</fullName>
        <ecNumber evidence="5">3.2.1.21</ecNumber>
    </submittedName>
</protein>
<dbReference type="Gene3D" id="3.40.50.1700">
    <property type="entry name" value="Glycoside hydrolase family 3 C-terminal domain"/>
    <property type="match status" value="1"/>
</dbReference>
<dbReference type="Gene3D" id="2.60.120.430">
    <property type="entry name" value="Galactose-binding lectin"/>
    <property type="match status" value="1"/>
</dbReference>
<dbReference type="InterPro" id="IPR041443">
    <property type="entry name" value="Exop_C"/>
</dbReference>
<dbReference type="InterPro" id="IPR002772">
    <property type="entry name" value="Glyco_hydro_3_C"/>
</dbReference>
<dbReference type="InterPro" id="IPR017853">
    <property type="entry name" value="GH"/>
</dbReference>
<name>C5BUE1_TERTT</name>
<dbReference type="Pfam" id="PF18559">
    <property type="entry name" value="Exop_C"/>
    <property type="match status" value="1"/>
</dbReference>
<dbReference type="PRINTS" id="PR00133">
    <property type="entry name" value="GLHYDRLASE3"/>
</dbReference>
<sequence length="851" mass="91007">MSMSHLWAAVLCLSVLVGCSTDDAKSTSESQRQHADSHSKNIQLWPKVKSPIKSDPALEATINDRYLAKMSIEEKVAQIIQPEIRSISPAQFAEYRFGSILNGGGAFPQNNKHASVADWVALADAYYEASKAAPNAETAIPAIWGTDAVHGHNNVIGATLFPHNIALGATHNAELIKQIAAATAQEVAATGIDWVFAPTVAVVRDDRWGRTYEGFSEDPQLVTAYAKAYVNGMQGEVDAEDFLRDGHVIGTAKHFLGDGGTDKGDDQGNNLASEDALIRLHAQGYVAAIEAGVQTIMASFNSWHGLKMHGNHYLLTEVLKNRMGFDGFVVGDWNGHGQVDGCTNISCAASINAGVDMIMVPDDWQGMYENTVAQVKSGEISMARLDDAVRRILRVKFRAGLFDDVGAPSTRAYAGKADVLASDAHREIARQAVRESLVLLKNKGALLPISPTANILVAGDGADNIGKQSGGWTITWQGTGNTNADFPNGSSIYAGLAAQVEQAGGKITLSADGSFGQKPDVAIVVFGENPYAEGQGDLGSLEYQVNSHSDLALLKKLKAAGIPVVSVFLTGRPLWINPELNASDAFVVAWLPGSEGGAVADVLLRNSAGKVQTDFSGKLSYSWPAHEYQLANRGDKQTPLFAYGYGLNYRTTDKTVYPLPEERQTNLGDAARGVDLFRGRALPPWQMTLLSGTQSKPMDSSVVTLDGLTVRTSDRDVQEDARELSWQGGSTASLALTAEKMQDLAVNLSNNSSLFFDLKLQTEGPKNLLLGMTCGGTCGGNLLLDSVLAPLSTGEWHTVEIDLQCLNLAGVEFYHIDSPFRLSSQGDAKSLQLSNIRISAKSGTPLTCPGE</sequence>
<evidence type="ECO:0000256" key="1">
    <source>
        <dbReference type="ARBA" id="ARBA00022801"/>
    </source>
</evidence>
<dbReference type="SUPFAM" id="SSF52279">
    <property type="entry name" value="Beta-D-glucan exohydrolase, C-terminal domain"/>
    <property type="match status" value="1"/>
</dbReference>
<organism evidence="5 6">
    <name type="scientific">Teredinibacter turnerae (strain ATCC 39867 / T7901)</name>
    <dbReference type="NCBI Taxonomy" id="377629"/>
    <lineage>
        <taxon>Bacteria</taxon>
        <taxon>Pseudomonadati</taxon>
        <taxon>Pseudomonadota</taxon>
        <taxon>Gammaproteobacteria</taxon>
        <taxon>Cellvibrionales</taxon>
        <taxon>Cellvibrionaceae</taxon>
        <taxon>Teredinibacter</taxon>
    </lineage>
</organism>
<dbReference type="Pfam" id="PF01915">
    <property type="entry name" value="Glyco_hydro_3_C"/>
    <property type="match status" value="1"/>
</dbReference>
<feature type="domain" description="Glycoside hydrolase family 3 N-terminal" evidence="2">
    <location>
        <begin position="72"/>
        <end position="395"/>
    </location>
</feature>
<evidence type="ECO:0000259" key="2">
    <source>
        <dbReference type="Pfam" id="PF00933"/>
    </source>
</evidence>
<dbReference type="STRING" id="377629.TERTU_4086"/>